<dbReference type="Proteomes" id="UP000440096">
    <property type="component" value="Unassembled WGS sequence"/>
</dbReference>
<keyword evidence="1" id="KW-0472">Membrane</keyword>
<keyword evidence="1" id="KW-0812">Transmembrane</keyword>
<accession>A0A6N7Z8W8</accession>
<gene>
    <name evidence="2" type="ORF">GKO32_30510</name>
</gene>
<feature type="transmembrane region" description="Helical" evidence="1">
    <location>
        <begin position="12"/>
        <end position="37"/>
    </location>
</feature>
<feature type="transmembrane region" description="Helical" evidence="1">
    <location>
        <begin position="83"/>
        <end position="101"/>
    </location>
</feature>
<feature type="transmembrane region" description="Helical" evidence="1">
    <location>
        <begin position="201"/>
        <end position="222"/>
    </location>
</feature>
<feature type="transmembrane region" description="Helical" evidence="1">
    <location>
        <begin position="108"/>
        <end position="128"/>
    </location>
</feature>
<feature type="transmembrane region" description="Helical" evidence="1">
    <location>
        <begin position="57"/>
        <end position="77"/>
    </location>
</feature>
<feature type="transmembrane region" description="Helical" evidence="1">
    <location>
        <begin position="229"/>
        <end position="248"/>
    </location>
</feature>
<organism evidence="2 3">
    <name type="scientific">Amycolatopsis pithecellobii</name>
    <dbReference type="NCBI Taxonomy" id="664692"/>
    <lineage>
        <taxon>Bacteria</taxon>
        <taxon>Bacillati</taxon>
        <taxon>Actinomycetota</taxon>
        <taxon>Actinomycetes</taxon>
        <taxon>Pseudonocardiales</taxon>
        <taxon>Pseudonocardiaceae</taxon>
        <taxon>Amycolatopsis</taxon>
    </lineage>
</organism>
<keyword evidence="3" id="KW-1185">Reference proteome</keyword>
<feature type="transmembrane region" description="Helical" evidence="1">
    <location>
        <begin position="134"/>
        <end position="154"/>
    </location>
</feature>
<dbReference type="AlphaFoldDB" id="A0A6N7Z8W8"/>
<reference evidence="2 3" key="1">
    <citation type="submission" date="2019-11" db="EMBL/GenBank/DDBJ databases">
        <title>Draft genome of Amycolatopsis RM579.</title>
        <authorList>
            <person name="Duangmal K."/>
            <person name="Mingma R."/>
        </authorList>
    </citation>
    <scope>NUCLEOTIDE SEQUENCE [LARGE SCALE GENOMIC DNA]</scope>
    <source>
        <strain evidence="2 3">RM579</strain>
    </source>
</reference>
<feature type="transmembrane region" description="Helical" evidence="1">
    <location>
        <begin position="161"/>
        <end position="181"/>
    </location>
</feature>
<evidence type="ECO:0000313" key="3">
    <source>
        <dbReference type="Proteomes" id="UP000440096"/>
    </source>
</evidence>
<feature type="transmembrane region" description="Helical" evidence="1">
    <location>
        <begin position="284"/>
        <end position="315"/>
    </location>
</feature>
<sequence>MAAVRLGAGLGIALAVGAAAGGWWLPAAVGLAGVLVLLAPRAELPSRVAPLADGARLVARLGLVPVFASAVGVYLVPQYRVPVAVGVVVVVTMVDAFGLVLPRFVRGWILGILLLAAAGVIALCLAIAPERGAGQGPAVTGLFAAAAVLVPLLGRPVRWTVGGVMAGAAVCAVALYQLGPVRLGLSDAPLRDLLAAVDGQAIEPLLAGVVVIAAVPAALGALTEARGDLPRPVGSVVCGLLAAAGAALLEPRQAVLVAATLAVAEVLVRSLLTLSARRRDVRSVLSAALAITLLAWLPPVDLLIAVAAIAVGVLLRRPAPSPAR</sequence>
<name>A0A6N7Z8W8_9PSEU</name>
<dbReference type="EMBL" id="WMBA01000064">
    <property type="protein sequence ID" value="MTD58280.1"/>
    <property type="molecule type" value="Genomic_DNA"/>
</dbReference>
<protein>
    <submittedName>
        <fullName evidence="2">Uncharacterized protein</fullName>
    </submittedName>
</protein>
<keyword evidence="1" id="KW-1133">Transmembrane helix</keyword>
<feature type="transmembrane region" description="Helical" evidence="1">
    <location>
        <begin position="254"/>
        <end position="272"/>
    </location>
</feature>
<proteinExistence type="predicted"/>
<evidence type="ECO:0000256" key="1">
    <source>
        <dbReference type="SAM" id="Phobius"/>
    </source>
</evidence>
<dbReference type="RefSeq" id="WP_312868816.1">
    <property type="nucleotide sequence ID" value="NZ_WMBA01000064.1"/>
</dbReference>
<comment type="caution">
    <text evidence="2">The sequence shown here is derived from an EMBL/GenBank/DDBJ whole genome shotgun (WGS) entry which is preliminary data.</text>
</comment>
<evidence type="ECO:0000313" key="2">
    <source>
        <dbReference type="EMBL" id="MTD58280.1"/>
    </source>
</evidence>